<evidence type="ECO:0000313" key="3">
    <source>
        <dbReference type="Proteomes" id="UP000310017"/>
    </source>
</evidence>
<reference evidence="2 3" key="1">
    <citation type="submission" date="2019-05" db="EMBL/GenBank/DDBJ databases">
        <title>Genome sequencing of F202Z8.</title>
        <authorList>
            <person name="Kwon Y.M."/>
        </authorList>
    </citation>
    <scope>NUCLEOTIDE SEQUENCE [LARGE SCALE GENOMIC DNA]</scope>
    <source>
        <strain evidence="2 3">F202Z8</strain>
    </source>
</reference>
<dbReference type="OrthoDB" id="1365775at2"/>
<feature type="chain" id="PRO_5022775281" evidence="1">
    <location>
        <begin position="23"/>
        <end position="224"/>
    </location>
</feature>
<organism evidence="2 3">
    <name type="scientific">Aggregatimonas sangjinii</name>
    <dbReference type="NCBI Taxonomy" id="2583587"/>
    <lineage>
        <taxon>Bacteria</taxon>
        <taxon>Pseudomonadati</taxon>
        <taxon>Bacteroidota</taxon>
        <taxon>Flavobacteriia</taxon>
        <taxon>Flavobacteriales</taxon>
        <taxon>Flavobacteriaceae</taxon>
        <taxon>Aggregatimonas</taxon>
    </lineage>
</organism>
<name>A0A5B7SN11_9FLAO</name>
<protein>
    <submittedName>
        <fullName evidence="2">DUF2490 domain-containing protein</fullName>
    </submittedName>
</protein>
<dbReference type="KEGG" id="asag:FGM00_07995"/>
<dbReference type="EMBL" id="CP040710">
    <property type="protein sequence ID" value="QCX00045.1"/>
    <property type="molecule type" value="Genomic_DNA"/>
</dbReference>
<dbReference type="Pfam" id="PF10677">
    <property type="entry name" value="DUF2490"/>
    <property type="match status" value="1"/>
</dbReference>
<gene>
    <name evidence="2" type="ORF">FGM00_07995</name>
</gene>
<evidence type="ECO:0000256" key="1">
    <source>
        <dbReference type="SAM" id="SignalP"/>
    </source>
</evidence>
<keyword evidence="1" id="KW-0732">Signal</keyword>
<proteinExistence type="predicted"/>
<feature type="signal peptide" evidence="1">
    <location>
        <begin position="1"/>
        <end position="22"/>
    </location>
</feature>
<keyword evidence="3" id="KW-1185">Reference proteome</keyword>
<sequence>MNRSSRNLVVLFLLSLSTLTFAQSSDVLSWNKLKLGYEPSKNWDFGLEAQLRLKDNFGLVDEYFGEFQIDRRIVKGLKFGVGLRYLFENDTRGNIQGYENHFRYQFDLKYKHDVGSFDLGYRLRYQNKNELGVDDVARQFLRLKGSAEYKIKNWKLDPELAFEVWSKLNVGDEETDKYRITLGSEYDMKNAGEIGFYYRYQSGFEADGRETRHIIGLSYGYTIK</sequence>
<evidence type="ECO:0000313" key="2">
    <source>
        <dbReference type="EMBL" id="QCX00045.1"/>
    </source>
</evidence>
<dbReference type="AlphaFoldDB" id="A0A5B7SN11"/>
<dbReference type="InterPro" id="IPR019619">
    <property type="entry name" value="DUF2490"/>
</dbReference>
<accession>A0A5B7SN11</accession>
<dbReference type="Proteomes" id="UP000310017">
    <property type="component" value="Chromosome"/>
</dbReference>
<dbReference type="SUPFAM" id="SSF56935">
    <property type="entry name" value="Porins"/>
    <property type="match status" value="1"/>
</dbReference>